<accession>R7QAG6</accession>
<dbReference type="EC" id="2.7.11.1" evidence="1"/>
<organism evidence="3 4">
    <name type="scientific">Chondrus crispus</name>
    <name type="common">Carrageen Irish moss</name>
    <name type="synonym">Polymorpha crispa</name>
    <dbReference type="NCBI Taxonomy" id="2769"/>
    <lineage>
        <taxon>Eukaryota</taxon>
        <taxon>Rhodophyta</taxon>
        <taxon>Florideophyceae</taxon>
        <taxon>Rhodymeniophycidae</taxon>
        <taxon>Gigartinales</taxon>
        <taxon>Gigartinaceae</taxon>
        <taxon>Chondrus</taxon>
    </lineage>
</organism>
<feature type="domain" description="Protein kinase" evidence="2">
    <location>
        <begin position="1"/>
        <end position="191"/>
    </location>
</feature>
<dbReference type="InterPro" id="IPR008271">
    <property type="entry name" value="Ser/Thr_kinase_AS"/>
</dbReference>
<dbReference type="SUPFAM" id="SSF56112">
    <property type="entry name" value="Protein kinase-like (PK-like)"/>
    <property type="match status" value="1"/>
</dbReference>
<proteinExistence type="predicted"/>
<dbReference type="RefSeq" id="XP_005714240.1">
    <property type="nucleotide sequence ID" value="XM_005714183.1"/>
</dbReference>
<evidence type="ECO:0000256" key="1">
    <source>
        <dbReference type="ARBA" id="ARBA00012513"/>
    </source>
</evidence>
<dbReference type="GO" id="GO:0005524">
    <property type="term" value="F:ATP binding"/>
    <property type="evidence" value="ECO:0007669"/>
    <property type="project" value="InterPro"/>
</dbReference>
<dbReference type="KEGG" id="ccp:CHC_T00003121001"/>
<evidence type="ECO:0000259" key="2">
    <source>
        <dbReference type="PROSITE" id="PS50011"/>
    </source>
</evidence>
<dbReference type="PhylomeDB" id="R7QAG6"/>
<evidence type="ECO:0000313" key="4">
    <source>
        <dbReference type="Proteomes" id="UP000012073"/>
    </source>
</evidence>
<dbReference type="OMA" id="NVECTRT"/>
<dbReference type="GeneID" id="17321956"/>
<dbReference type="EMBL" id="HG001692">
    <property type="protein sequence ID" value="CDF34421.1"/>
    <property type="molecule type" value="Genomic_DNA"/>
</dbReference>
<dbReference type="GO" id="GO:0004674">
    <property type="term" value="F:protein serine/threonine kinase activity"/>
    <property type="evidence" value="ECO:0007669"/>
    <property type="project" value="UniProtKB-EC"/>
</dbReference>
<reference evidence="4" key="1">
    <citation type="journal article" date="2013" name="Proc. Natl. Acad. Sci. U.S.A.">
        <title>Genome structure and metabolic features in the red seaweed Chondrus crispus shed light on evolution of the Archaeplastida.</title>
        <authorList>
            <person name="Collen J."/>
            <person name="Porcel B."/>
            <person name="Carre W."/>
            <person name="Ball S.G."/>
            <person name="Chaparro C."/>
            <person name="Tonon T."/>
            <person name="Barbeyron T."/>
            <person name="Michel G."/>
            <person name="Noel B."/>
            <person name="Valentin K."/>
            <person name="Elias M."/>
            <person name="Artiguenave F."/>
            <person name="Arun A."/>
            <person name="Aury J.M."/>
            <person name="Barbosa-Neto J.F."/>
            <person name="Bothwell J.H."/>
            <person name="Bouget F.Y."/>
            <person name="Brillet L."/>
            <person name="Cabello-Hurtado F."/>
            <person name="Capella-Gutierrez S."/>
            <person name="Charrier B."/>
            <person name="Cladiere L."/>
            <person name="Cock J.M."/>
            <person name="Coelho S.M."/>
            <person name="Colleoni C."/>
            <person name="Czjzek M."/>
            <person name="Da Silva C."/>
            <person name="Delage L."/>
            <person name="Denoeud F."/>
            <person name="Deschamps P."/>
            <person name="Dittami S.M."/>
            <person name="Gabaldon T."/>
            <person name="Gachon C.M."/>
            <person name="Groisillier A."/>
            <person name="Herve C."/>
            <person name="Jabbari K."/>
            <person name="Katinka M."/>
            <person name="Kloareg B."/>
            <person name="Kowalczyk N."/>
            <person name="Labadie K."/>
            <person name="Leblanc C."/>
            <person name="Lopez P.J."/>
            <person name="McLachlan D.H."/>
            <person name="Meslet-Cladiere L."/>
            <person name="Moustafa A."/>
            <person name="Nehr Z."/>
            <person name="Nyvall Collen P."/>
            <person name="Panaud O."/>
            <person name="Partensky F."/>
            <person name="Poulain J."/>
            <person name="Rensing S.A."/>
            <person name="Rousvoal S."/>
            <person name="Samson G."/>
            <person name="Symeonidi A."/>
            <person name="Weissenbach J."/>
            <person name="Zambounis A."/>
            <person name="Wincker P."/>
            <person name="Boyen C."/>
        </authorList>
    </citation>
    <scope>NUCLEOTIDE SEQUENCE [LARGE SCALE GENOMIC DNA]</scope>
    <source>
        <strain evidence="4">cv. Stackhouse</strain>
    </source>
</reference>
<dbReference type="Gramene" id="CDF34421">
    <property type="protein sequence ID" value="CDF34421"/>
    <property type="gene ID" value="CHC_T00003121001"/>
</dbReference>
<dbReference type="InterPro" id="IPR000719">
    <property type="entry name" value="Prot_kinase_dom"/>
</dbReference>
<dbReference type="Pfam" id="PF00069">
    <property type="entry name" value="Pkinase"/>
    <property type="match status" value="1"/>
</dbReference>
<dbReference type="InterPro" id="IPR050235">
    <property type="entry name" value="CK1_Ser-Thr_kinase"/>
</dbReference>
<keyword evidence="4" id="KW-1185">Reference proteome</keyword>
<dbReference type="PROSITE" id="PS00108">
    <property type="entry name" value="PROTEIN_KINASE_ST"/>
    <property type="match status" value="1"/>
</dbReference>
<gene>
    <name evidence="3" type="ORF">CHC_T00003121001</name>
</gene>
<dbReference type="PANTHER" id="PTHR11909">
    <property type="entry name" value="CASEIN KINASE-RELATED"/>
    <property type="match status" value="1"/>
</dbReference>
<dbReference type="PROSITE" id="PS50011">
    <property type="entry name" value="PROTEIN_KINASE_DOM"/>
    <property type="match status" value="1"/>
</dbReference>
<dbReference type="Proteomes" id="UP000012073">
    <property type="component" value="Unassembled WGS sequence"/>
</dbReference>
<dbReference type="InterPro" id="IPR011009">
    <property type="entry name" value="Kinase-like_dom_sf"/>
</dbReference>
<sequence length="208" mass="24167">MRNGRYFSAKSILKFGIQAIQRIRALHELGYVHSDIKPENFLIGDTDPNCIYLIDFGLSRQFINTTTGEFRSPYQPKYRGTAAYCSLFVNMGYEHARRDDLISLGHTMISILERNQLPWFGTLRDYLRLVRESDSIENRSRPLHKIAAAAQKATSIEELCHRMPMMQRFFEYLYGLNYEDRPEYEYLEGILSDGLASFEADLSNNLIT</sequence>
<name>R7QAG6_CHOCR</name>
<dbReference type="OrthoDB" id="1932208at2759"/>
<dbReference type="AlphaFoldDB" id="R7QAG6"/>
<dbReference type="Gene3D" id="1.10.510.10">
    <property type="entry name" value="Transferase(Phosphotransferase) domain 1"/>
    <property type="match status" value="1"/>
</dbReference>
<evidence type="ECO:0000313" key="3">
    <source>
        <dbReference type="EMBL" id="CDF34421.1"/>
    </source>
</evidence>
<protein>
    <recommendedName>
        <fullName evidence="1">non-specific serine/threonine protein kinase</fullName>
        <ecNumber evidence="1">2.7.11.1</ecNumber>
    </recommendedName>
</protein>